<reference evidence="8" key="1">
    <citation type="journal article" date="2023" name="Mol. Phylogenet. Evol.">
        <title>Genome-scale phylogeny and comparative genomics of the fungal order Sordariales.</title>
        <authorList>
            <person name="Hensen N."/>
            <person name="Bonometti L."/>
            <person name="Westerberg I."/>
            <person name="Brannstrom I.O."/>
            <person name="Guillou S."/>
            <person name="Cros-Aarteil S."/>
            <person name="Calhoun S."/>
            <person name="Haridas S."/>
            <person name="Kuo A."/>
            <person name="Mondo S."/>
            <person name="Pangilinan J."/>
            <person name="Riley R."/>
            <person name="LaButti K."/>
            <person name="Andreopoulos B."/>
            <person name="Lipzen A."/>
            <person name="Chen C."/>
            <person name="Yan M."/>
            <person name="Daum C."/>
            <person name="Ng V."/>
            <person name="Clum A."/>
            <person name="Steindorff A."/>
            <person name="Ohm R.A."/>
            <person name="Martin F."/>
            <person name="Silar P."/>
            <person name="Natvig D.O."/>
            <person name="Lalanne C."/>
            <person name="Gautier V."/>
            <person name="Ament-Velasquez S.L."/>
            <person name="Kruys A."/>
            <person name="Hutchinson M.I."/>
            <person name="Powell A.J."/>
            <person name="Barry K."/>
            <person name="Miller A.N."/>
            <person name="Grigoriev I.V."/>
            <person name="Debuchy R."/>
            <person name="Gladieux P."/>
            <person name="Hiltunen Thoren M."/>
            <person name="Johannesson H."/>
        </authorList>
    </citation>
    <scope>NUCLEOTIDE SEQUENCE</scope>
    <source>
        <strain evidence="8">CBS 538.74</strain>
    </source>
</reference>
<comment type="caution">
    <text evidence="8">The sequence shown here is derived from an EMBL/GenBank/DDBJ whole genome shotgun (WGS) entry which is preliminary data.</text>
</comment>
<dbReference type="PROSITE" id="PS01154">
    <property type="entry name" value="RNA_POL_L_13KD"/>
    <property type="match status" value="1"/>
</dbReference>
<dbReference type="EMBL" id="MU856887">
    <property type="protein sequence ID" value="KAK4155457.1"/>
    <property type="molecule type" value="Genomic_DNA"/>
</dbReference>
<evidence type="ECO:0000313" key="9">
    <source>
        <dbReference type="Proteomes" id="UP001302745"/>
    </source>
</evidence>
<protein>
    <submittedName>
        <fullName evidence="8">DNA-directed RNA polymerase subunit 2</fullName>
    </submittedName>
</protein>
<keyword evidence="9" id="KW-1185">Reference proteome</keyword>
<dbReference type="Pfam" id="PF13656">
    <property type="entry name" value="RNA_pol_L_2"/>
    <property type="match status" value="1"/>
</dbReference>
<reference evidence="8" key="2">
    <citation type="submission" date="2023-05" db="EMBL/GenBank/DDBJ databases">
        <authorList>
            <consortium name="Lawrence Berkeley National Laboratory"/>
            <person name="Steindorff A."/>
            <person name="Hensen N."/>
            <person name="Bonometti L."/>
            <person name="Westerberg I."/>
            <person name="Brannstrom I.O."/>
            <person name="Guillou S."/>
            <person name="Cros-Aarteil S."/>
            <person name="Calhoun S."/>
            <person name="Haridas S."/>
            <person name="Kuo A."/>
            <person name="Mondo S."/>
            <person name="Pangilinan J."/>
            <person name="Riley R."/>
            <person name="Labutti K."/>
            <person name="Andreopoulos B."/>
            <person name="Lipzen A."/>
            <person name="Chen C."/>
            <person name="Yanf M."/>
            <person name="Daum C."/>
            <person name="Ng V."/>
            <person name="Clum A."/>
            <person name="Ohm R."/>
            <person name="Martin F."/>
            <person name="Silar P."/>
            <person name="Natvig D."/>
            <person name="Lalanne C."/>
            <person name="Gautier V."/>
            <person name="Ament-Velasquez S.L."/>
            <person name="Kruys A."/>
            <person name="Hutchinson M.I."/>
            <person name="Powell A.J."/>
            <person name="Barry K."/>
            <person name="Miller A.N."/>
            <person name="Grigoriev I.V."/>
            <person name="Debuchy R."/>
            <person name="Gladieux P."/>
            <person name="Thoren M.H."/>
            <person name="Johannesson H."/>
        </authorList>
    </citation>
    <scope>NUCLEOTIDE SEQUENCE</scope>
    <source>
        <strain evidence="8">CBS 538.74</strain>
    </source>
</reference>
<dbReference type="GO" id="GO:0003677">
    <property type="term" value="F:DNA binding"/>
    <property type="evidence" value="ECO:0007669"/>
    <property type="project" value="InterPro"/>
</dbReference>
<gene>
    <name evidence="8" type="ORF">C8A00DRAFT_31695</name>
</gene>
<dbReference type="InterPro" id="IPR036603">
    <property type="entry name" value="RBP11-like"/>
</dbReference>
<dbReference type="HAMAP" id="MF_00261">
    <property type="entry name" value="RNApol_arch_Rpo11"/>
    <property type="match status" value="1"/>
</dbReference>
<name>A0AAN6VQI4_9PEZI</name>
<dbReference type="SUPFAM" id="SSF55257">
    <property type="entry name" value="RBP11-like subunits of RNA polymerase"/>
    <property type="match status" value="1"/>
</dbReference>
<evidence type="ECO:0000256" key="1">
    <source>
        <dbReference type="ARBA" id="ARBA00004123"/>
    </source>
</evidence>
<evidence type="ECO:0000313" key="8">
    <source>
        <dbReference type="EMBL" id="KAK4155457.1"/>
    </source>
</evidence>
<evidence type="ECO:0000256" key="6">
    <source>
        <dbReference type="SAM" id="MobiDB-lite"/>
    </source>
</evidence>
<comment type="similarity">
    <text evidence="5">Belongs to the archaeal Rpo11/eukaryotic RPB11/RPC19 RNA polymerase subunit family.</text>
</comment>
<evidence type="ECO:0000256" key="2">
    <source>
        <dbReference type="ARBA" id="ARBA00022478"/>
    </source>
</evidence>
<feature type="region of interest" description="Disordered" evidence="6">
    <location>
        <begin position="129"/>
        <end position="162"/>
    </location>
</feature>
<dbReference type="PANTHER" id="PTHR13946">
    <property type="entry name" value="DNA-DIRECTED RNA POLYMERASE I,II,III"/>
    <property type="match status" value="1"/>
</dbReference>
<sequence>MASVNRKHEDNVQNRFELFTLLDGEKKITENVVSGMSNCSDFLLLKEDHTLGNLLSVYLKMSPHVLMSGYKIGHPNVPEVLIRVQTDGTVTPREALVNVCKQLVAMYGQLGREFQKELALRQYADQGENGGAGAGAGGSGSGSGGAGAGPSGGNAAGGQNGY</sequence>
<evidence type="ECO:0000256" key="3">
    <source>
        <dbReference type="ARBA" id="ARBA00023163"/>
    </source>
</evidence>
<proteinExistence type="inferred from homology"/>
<keyword evidence="4" id="KW-0539">Nucleus</keyword>
<dbReference type="Gene3D" id="3.30.1360.10">
    <property type="entry name" value="RNA polymerase, RBP11-like subunit"/>
    <property type="match status" value="1"/>
</dbReference>
<dbReference type="InterPro" id="IPR022905">
    <property type="entry name" value="Rpo11-like"/>
</dbReference>
<dbReference type="CDD" id="cd06926">
    <property type="entry name" value="RNAP_II_RPB11"/>
    <property type="match status" value="1"/>
</dbReference>
<keyword evidence="2 8" id="KW-0240">DNA-directed RNA polymerase</keyword>
<dbReference type="GO" id="GO:0005665">
    <property type="term" value="C:RNA polymerase II, core complex"/>
    <property type="evidence" value="ECO:0007669"/>
    <property type="project" value="InterPro"/>
</dbReference>
<evidence type="ECO:0000259" key="7">
    <source>
        <dbReference type="Pfam" id="PF13656"/>
    </source>
</evidence>
<comment type="subcellular location">
    <subcellularLocation>
        <location evidence="1">Nucleus</location>
    </subcellularLocation>
</comment>
<evidence type="ECO:0000256" key="4">
    <source>
        <dbReference type="ARBA" id="ARBA00023242"/>
    </source>
</evidence>
<accession>A0AAN6VQI4</accession>
<dbReference type="InterPro" id="IPR008193">
    <property type="entry name" value="RNA_pol_Rpb11_13-16kDa_CS"/>
</dbReference>
<evidence type="ECO:0000256" key="5">
    <source>
        <dbReference type="ARBA" id="ARBA00025751"/>
    </source>
</evidence>
<dbReference type="AlphaFoldDB" id="A0AAN6VQI4"/>
<keyword evidence="3" id="KW-0804">Transcription</keyword>
<dbReference type="GO" id="GO:0046983">
    <property type="term" value="F:protein dimerization activity"/>
    <property type="evidence" value="ECO:0007669"/>
    <property type="project" value="InterPro"/>
</dbReference>
<feature type="domain" description="DNA-directed RNA polymerase RBP11-like dimerisation" evidence="7">
    <location>
        <begin position="40"/>
        <end position="111"/>
    </location>
</feature>
<dbReference type="GO" id="GO:0006366">
    <property type="term" value="P:transcription by RNA polymerase II"/>
    <property type="evidence" value="ECO:0007669"/>
    <property type="project" value="InterPro"/>
</dbReference>
<dbReference type="InterPro" id="IPR037685">
    <property type="entry name" value="RBP11"/>
</dbReference>
<dbReference type="GO" id="GO:0003899">
    <property type="term" value="F:DNA-directed RNA polymerase activity"/>
    <property type="evidence" value="ECO:0007669"/>
    <property type="project" value="InterPro"/>
</dbReference>
<organism evidence="8 9">
    <name type="scientific">Chaetomidium leptoderma</name>
    <dbReference type="NCBI Taxonomy" id="669021"/>
    <lineage>
        <taxon>Eukaryota</taxon>
        <taxon>Fungi</taxon>
        <taxon>Dikarya</taxon>
        <taxon>Ascomycota</taxon>
        <taxon>Pezizomycotina</taxon>
        <taxon>Sordariomycetes</taxon>
        <taxon>Sordariomycetidae</taxon>
        <taxon>Sordariales</taxon>
        <taxon>Chaetomiaceae</taxon>
        <taxon>Chaetomidium</taxon>
    </lineage>
</organism>
<dbReference type="PANTHER" id="PTHR13946:SF16">
    <property type="entry name" value="DNA-DIRECTED RNA POLYMERASE II SUBUNIT RPB11"/>
    <property type="match status" value="1"/>
</dbReference>
<dbReference type="Proteomes" id="UP001302745">
    <property type="component" value="Unassembled WGS sequence"/>
</dbReference>
<dbReference type="InterPro" id="IPR009025">
    <property type="entry name" value="RBP11-like_dimer"/>
</dbReference>